<dbReference type="EMBL" id="CDNC01000003">
    <property type="protein sequence ID" value="CEM60848.1"/>
    <property type="molecule type" value="Genomic_DNA"/>
</dbReference>
<keyword evidence="4 8" id="KW-0378">Hydrolase</keyword>
<protein>
    <recommendedName>
        <fullName evidence="7 8">Peptidyl-tRNA hydrolase</fullName>
        <shortName evidence="8">Pth</shortName>
        <ecNumber evidence="1 8">3.1.1.29</ecNumber>
    </recommendedName>
</protein>
<reference evidence="10 12" key="3">
    <citation type="submission" date="2019-08" db="EMBL/GenBank/DDBJ databases">
        <authorList>
            <person name="Kuhnert P."/>
        </authorList>
    </citation>
    <scope>NUCLEOTIDE SEQUENCE [LARGE SCALE GENOMIC DNA]</scope>
    <source>
        <strain evidence="10 12">B36.5</strain>
    </source>
</reference>
<dbReference type="PROSITE" id="PS01196">
    <property type="entry name" value="PEPT_TRNA_HYDROL_2"/>
    <property type="match status" value="1"/>
</dbReference>
<dbReference type="GO" id="GO:0072344">
    <property type="term" value="P:rescue of stalled ribosome"/>
    <property type="evidence" value="ECO:0007669"/>
    <property type="project" value="UniProtKB-UniRule"/>
</dbReference>
<evidence type="ECO:0000256" key="2">
    <source>
        <dbReference type="ARBA" id="ARBA00022490"/>
    </source>
</evidence>
<evidence type="ECO:0000256" key="4">
    <source>
        <dbReference type="ARBA" id="ARBA00022801"/>
    </source>
</evidence>
<dbReference type="PANTHER" id="PTHR17224">
    <property type="entry name" value="PEPTIDYL-TRNA HYDROLASE"/>
    <property type="match status" value="1"/>
</dbReference>
<dbReference type="GO" id="GO:0005737">
    <property type="term" value="C:cytoplasm"/>
    <property type="evidence" value="ECO:0007669"/>
    <property type="project" value="UniProtKB-SubCell"/>
</dbReference>
<organism evidence="9 11">
    <name type="scientific">Treponema phagedenis</name>
    <dbReference type="NCBI Taxonomy" id="162"/>
    <lineage>
        <taxon>Bacteria</taxon>
        <taxon>Pseudomonadati</taxon>
        <taxon>Spirochaetota</taxon>
        <taxon>Spirochaetia</taxon>
        <taxon>Spirochaetales</taxon>
        <taxon>Treponemataceae</taxon>
        <taxon>Treponema</taxon>
    </lineage>
</organism>
<evidence type="ECO:0000313" key="12">
    <source>
        <dbReference type="Proteomes" id="UP000323594"/>
    </source>
</evidence>
<dbReference type="InterPro" id="IPR036416">
    <property type="entry name" value="Pept_tRNA_hydro_sf"/>
</dbReference>
<evidence type="ECO:0000256" key="1">
    <source>
        <dbReference type="ARBA" id="ARBA00013260"/>
    </source>
</evidence>
<sequence>MIKLIAFLGNHGREYARTRHNAAWIISEKIAVSKNVSWQHKFSGNYAQAPFSCTGGEVVHLLKPETYMNLSGVSVKALVSFYKLKPEEILVVHDELELAPAAISFKWAGGLGGHNGLRSIKAQLGTADFWRLRIGIGRPDFSAQGGNAHPDIAGYVLSLFSQHELEDIEKIIPSLDELFAALLPPTENLSALLKTWGKKPLTT</sequence>
<name>A0A0B7GQX5_TREPH</name>
<keyword evidence="2 8" id="KW-0963">Cytoplasm</keyword>
<keyword evidence="11" id="KW-1185">Reference proteome</keyword>
<dbReference type="InterPro" id="IPR018171">
    <property type="entry name" value="Pept_tRNA_hydro_CS"/>
</dbReference>
<dbReference type="AlphaFoldDB" id="A0A0B7GQX5"/>
<feature type="binding site" evidence="8">
    <location>
        <position position="15"/>
    </location>
    <ligand>
        <name>tRNA</name>
        <dbReference type="ChEBI" id="CHEBI:17843"/>
    </ligand>
</feature>
<dbReference type="Pfam" id="PF01195">
    <property type="entry name" value="Pept_tRNA_hydro"/>
    <property type="match status" value="1"/>
</dbReference>
<dbReference type="RefSeq" id="WP_002697877.1">
    <property type="nucleotide sequence ID" value="NZ_CDNC01000003.1"/>
</dbReference>
<dbReference type="Proteomes" id="UP000042527">
    <property type="component" value="Unassembled WGS sequence"/>
</dbReference>
<dbReference type="Gene3D" id="3.40.50.1470">
    <property type="entry name" value="Peptidyl-tRNA hydrolase"/>
    <property type="match status" value="1"/>
</dbReference>
<dbReference type="OrthoDB" id="9800507at2"/>
<dbReference type="EMBL" id="CP042817">
    <property type="protein sequence ID" value="QEJ97711.1"/>
    <property type="molecule type" value="Genomic_DNA"/>
</dbReference>
<reference evidence="9" key="2">
    <citation type="submission" date="2015-01" db="EMBL/GenBank/DDBJ databases">
        <authorList>
            <person name="Xiang T."/>
            <person name="Song Y."/>
            <person name="Huang L."/>
            <person name="Wang B."/>
            <person name="Wu P."/>
        </authorList>
    </citation>
    <scope>NUCLEOTIDE SEQUENCE [LARGE SCALE GENOMIC DNA]</scope>
    <source>
        <strain evidence="9">V1</strain>
    </source>
</reference>
<dbReference type="HAMAP" id="MF_00083">
    <property type="entry name" value="Pept_tRNA_hydro_bact"/>
    <property type="match status" value="1"/>
</dbReference>
<gene>
    <name evidence="8 9" type="primary">pth</name>
    <name evidence="10" type="ORF">FUT82_06690</name>
    <name evidence="9" type="ORF">TPHV1_110074</name>
</gene>
<evidence type="ECO:0000313" key="11">
    <source>
        <dbReference type="Proteomes" id="UP000042527"/>
    </source>
</evidence>
<comment type="catalytic activity">
    <reaction evidence="8">
        <text>an N-acyl-L-alpha-aminoacyl-tRNA + H2O = an N-acyl-L-amino acid + a tRNA + H(+)</text>
        <dbReference type="Rhea" id="RHEA:54448"/>
        <dbReference type="Rhea" id="RHEA-COMP:10123"/>
        <dbReference type="Rhea" id="RHEA-COMP:13883"/>
        <dbReference type="ChEBI" id="CHEBI:15377"/>
        <dbReference type="ChEBI" id="CHEBI:15378"/>
        <dbReference type="ChEBI" id="CHEBI:59874"/>
        <dbReference type="ChEBI" id="CHEBI:78442"/>
        <dbReference type="ChEBI" id="CHEBI:138191"/>
        <dbReference type="EC" id="3.1.1.29"/>
    </reaction>
</comment>
<comment type="function">
    <text evidence="8">Hydrolyzes ribosome-free peptidyl-tRNAs (with 1 or more amino acids incorporated), which drop off the ribosome during protein synthesis, or as a result of ribosome stalling.</text>
</comment>
<evidence type="ECO:0000256" key="7">
    <source>
        <dbReference type="ARBA" id="ARBA00050038"/>
    </source>
</evidence>
<dbReference type="GO" id="GO:0000049">
    <property type="term" value="F:tRNA binding"/>
    <property type="evidence" value="ECO:0007669"/>
    <property type="project" value="UniProtKB-UniRule"/>
</dbReference>
<dbReference type="Proteomes" id="UP000323594">
    <property type="component" value="Chromosome"/>
</dbReference>
<dbReference type="GeneID" id="57752822"/>
<keyword evidence="3 8" id="KW-0820">tRNA-binding</keyword>
<comment type="function">
    <text evidence="8">Catalyzes the release of premature peptidyl moieties from peptidyl-tRNA molecules trapped in stalled 50S ribosomal subunits, and thus maintains levels of free tRNAs and 50S ribosomes.</text>
</comment>
<keyword evidence="5 8" id="KW-0694">RNA-binding</keyword>
<reference evidence="11" key="1">
    <citation type="submission" date="2015-01" db="EMBL/GenBank/DDBJ databases">
        <authorList>
            <person name="Manzoor Shahid"/>
            <person name="Zubair Saima"/>
        </authorList>
    </citation>
    <scope>NUCLEOTIDE SEQUENCE [LARGE SCALE GENOMIC DNA]</scope>
    <source>
        <strain evidence="11">V1</strain>
    </source>
</reference>
<dbReference type="SUPFAM" id="SSF53178">
    <property type="entry name" value="Peptidyl-tRNA hydrolase-like"/>
    <property type="match status" value="1"/>
</dbReference>
<dbReference type="GO" id="GO:0006515">
    <property type="term" value="P:protein quality control for misfolded or incompletely synthesized proteins"/>
    <property type="evidence" value="ECO:0007669"/>
    <property type="project" value="UniProtKB-UniRule"/>
</dbReference>
<feature type="site" description="Discriminates between blocked and unblocked aminoacyl-tRNA" evidence="8">
    <location>
        <position position="10"/>
    </location>
</feature>
<dbReference type="EC" id="3.1.1.29" evidence="1 8"/>
<evidence type="ECO:0000256" key="3">
    <source>
        <dbReference type="ARBA" id="ARBA00022555"/>
    </source>
</evidence>
<evidence type="ECO:0000313" key="10">
    <source>
        <dbReference type="EMBL" id="QEJ97711.1"/>
    </source>
</evidence>
<dbReference type="InterPro" id="IPR001328">
    <property type="entry name" value="Pept_tRNA_hydro"/>
</dbReference>
<feature type="active site" description="Proton acceptor" evidence="8">
    <location>
        <position position="20"/>
    </location>
</feature>
<evidence type="ECO:0000256" key="5">
    <source>
        <dbReference type="ARBA" id="ARBA00022884"/>
    </source>
</evidence>
<accession>A0A0B7GQX5</accession>
<evidence type="ECO:0000256" key="6">
    <source>
        <dbReference type="ARBA" id="ARBA00038063"/>
    </source>
</evidence>
<comment type="subcellular location">
    <subcellularLocation>
        <location evidence="8">Cytoplasm</location>
    </subcellularLocation>
</comment>
<evidence type="ECO:0000256" key="8">
    <source>
        <dbReference type="HAMAP-Rule" id="MF_00083"/>
    </source>
</evidence>
<feature type="binding site" evidence="8">
    <location>
        <position position="69"/>
    </location>
    <ligand>
        <name>tRNA</name>
        <dbReference type="ChEBI" id="CHEBI:17843"/>
    </ligand>
</feature>
<dbReference type="GO" id="GO:0004045">
    <property type="term" value="F:peptidyl-tRNA hydrolase activity"/>
    <property type="evidence" value="ECO:0007669"/>
    <property type="project" value="UniProtKB-UniRule"/>
</dbReference>
<dbReference type="CDD" id="cd00462">
    <property type="entry name" value="PTH"/>
    <property type="match status" value="1"/>
</dbReference>
<dbReference type="PANTHER" id="PTHR17224:SF1">
    <property type="entry name" value="PEPTIDYL-TRNA HYDROLASE"/>
    <property type="match status" value="1"/>
</dbReference>
<feature type="binding site" evidence="8">
    <location>
        <position position="67"/>
    </location>
    <ligand>
        <name>tRNA</name>
        <dbReference type="ChEBI" id="CHEBI:17843"/>
    </ligand>
</feature>
<comment type="subunit">
    <text evidence="8">Monomer.</text>
</comment>
<proteinExistence type="inferred from homology"/>
<feature type="site" description="Stabilizes the basic form of H active site to accept a proton" evidence="8">
    <location>
        <position position="94"/>
    </location>
</feature>
<comment type="similarity">
    <text evidence="6 8">Belongs to the PTH family.</text>
</comment>
<feature type="binding site" evidence="8">
    <location>
        <position position="115"/>
    </location>
    <ligand>
        <name>tRNA</name>
        <dbReference type="ChEBI" id="CHEBI:17843"/>
    </ligand>
</feature>
<evidence type="ECO:0000313" key="9">
    <source>
        <dbReference type="EMBL" id="CEM60848.1"/>
    </source>
</evidence>
<dbReference type="NCBIfam" id="TIGR00447">
    <property type="entry name" value="pth"/>
    <property type="match status" value="1"/>
</dbReference>